<dbReference type="SMART" id="SM00382">
    <property type="entry name" value="AAA"/>
    <property type="match status" value="1"/>
</dbReference>
<dbReference type="PANTHER" id="PTHR43423">
    <property type="entry name" value="ABC TRANSPORTER I FAMILY MEMBER 17"/>
    <property type="match status" value="1"/>
</dbReference>
<dbReference type="AlphaFoldDB" id="H0UK39"/>
<dbReference type="InterPro" id="IPR017871">
    <property type="entry name" value="ABC_transporter-like_CS"/>
</dbReference>
<keyword evidence="1" id="KW-0813">Transport</keyword>
<name>H0UK39_9BACT</name>
<feature type="domain" description="ABC transporter" evidence="4">
    <location>
        <begin position="9"/>
        <end position="255"/>
    </location>
</feature>
<protein>
    <submittedName>
        <fullName evidence="5">ABC-type phosphate transport system, ATPase component</fullName>
    </submittedName>
</protein>
<evidence type="ECO:0000313" key="5">
    <source>
        <dbReference type="EMBL" id="EHM13048.1"/>
    </source>
</evidence>
<reference evidence="5 6" key="1">
    <citation type="submission" date="2011-11" db="EMBL/GenBank/DDBJ databases">
        <title>The Noncontiguous Finished genome of Jonquetella anthropi DSM 22815.</title>
        <authorList>
            <consortium name="US DOE Joint Genome Institute (JGI-PGF)"/>
            <person name="Lucas S."/>
            <person name="Copeland A."/>
            <person name="Lapidus A."/>
            <person name="Glavina del Rio T."/>
            <person name="Dalin E."/>
            <person name="Tice H."/>
            <person name="Bruce D."/>
            <person name="Goodwin L."/>
            <person name="Pitluck S."/>
            <person name="Peters L."/>
            <person name="Mikhailova N."/>
            <person name="Held B."/>
            <person name="Kyrpides N."/>
            <person name="Mavromatis K."/>
            <person name="Ivanova N."/>
            <person name="Markowitz V."/>
            <person name="Cheng J.-F."/>
            <person name="Hugenholtz P."/>
            <person name="Woyke T."/>
            <person name="Wu D."/>
            <person name="Gronow S."/>
            <person name="Wellnitz S."/>
            <person name="Brambilla E."/>
            <person name="Klenk H.-P."/>
            <person name="Eisen J.A."/>
        </authorList>
    </citation>
    <scope>NUCLEOTIDE SEQUENCE [LARGE SCALE GENOMIC DNA]</scope>
    <source>
        <strain evidence="5 6">DSM 22815</strain>
    </source>
</reference>
<dbReference type="Proteomes" id="UP000003806">
    <property type="component" value="Chromosome"/>
</dbReference>
<dbReference type="InterPro" id="IPR027417">
    <property type="entry name" value="P-loop_NTPase"/>
</dbReference>
<dbReference type="GO" id="GO:0005524">
    <property type="term" value="F:ATP binding"/>
    <property type="evidence" value="ECO:0007669"/>
    <property type="project" value="UniProtKB-KW"/>
</dbReference>
<dbReference type="SUPFAM" id="SSF52540">
    <property type="entry name" value="P-loop containing nucleoside triphosphate hydrolases"/>
    <property type="match status" value="1"/>
</dbReference>
<evidence type="ECO:0000256" key="2">
    <source>
        <dbReference type="ARBA" id="ARBA00022741"/>
    </source>
</evidence>
<evidence type="ECO:0000313" key="6">
    <source>
        <dbReference type="Proteomes" id="UP000003806"/>
    </source>
</evidence>
<dbReference type="CDD" id="cd03260">
    <property type="entry name" value="ABC_PstB_phosphate_transporter"/>
    <property type="match status" value="1"/>
</dbReference>
<dbReference type="GO" id="GO:0035435">
    <property type="term" value="P:phosphate ion transmembrane transport"/>
    <property type="evidence" value="ECO:0007669"/>
    <property type="project" value="InterPro"/>
</dbReference>
<keyword evidence="3" id="KW-0067">ATP-binding</keyword>
<evidence type="ECO:0000259" key="4">
    <source>
        <dbReference type="PROSITE" id="PS50893"/>
    </source>
</evidence>
<dbReference type="PROSITE" id="PS50893">
    <property type="entry name" value="ABC_TRANSPORTER_2"/>
    <property type="match status" value="1"/>
</dbReference>
<dbReference type="EMBL" id="CM001376">
    <property type="protein sequence ID" value="EHM13048.1"/>
    <property type="molecule type" value="Genomic_DNA"/>
</dbReference>
<organism evidence="5 6">
    <name type="scientific">Jonquetella anthropi DSM 22815</name>
    <dbReference type="NCBI Taxonomy" id="885272"/>
    <lineage>
        <taxon>Bacteria</taxon>
        <taxon>Thermotogati</taxon>
        <taxon>Synergistota</taxon>
        <taxon>Synergistia</taxon>
        <taxon>Synergistales</taxon>
        <taxon>Dethiosulfovibrionaceae</taxon>
        <taxon>Jonquetella</taxon>
    </lineage>
</organism>
<proteinExistence type="predicted"/>
<keyword evidence="6" id="KW-1185">Reference proteome</keyword>
<dbReference type="STRING" id="885272.JonanDRAFT_0653"/>
<dbReference type="GO" id="GO:0016887">
    <property type="term" value="F:ATP hydrolysis activity"/>
    <property type="evidence" value="ECO:0007669"/>
    <property type="project" value="InterPro"/>
</dbReference>
<dbReference type="GO" id="GO:0005315">
    <property type="term" value="F:phosphate transmembrane transporter activity"/>
    <property type="evidence" value="ECO:0007669"/>
    <property type="project" value="InterPro"/>
</dbReference>
<dbReference type="GO" id="GO:0016020">
    <property type="term" value="C:membrane"/>
    <property type="evidence" value="ECO:0007669"/>
    <property type="project" value="InterPro"/>
</dbReference>
<evidence type="ECO:0000256" key="3">
    <source>
        <dbReference type="ARBA" id="ARBA00022840"/>
    </source>
</evidence>
<dbReference type="PROSITE" id="PS00211">
    <property type="entry name" value="ABC_TRANSPORTER_1"/>
    <property type="match status" value="1"/>
</dbReference>
<gene>
    <name evidence="5" type="ORF">JonanDRAFT_0653</name>
</gene>
<sequence>MAERLETALDVSGLCASFAGAPVLSGVTFSAPRRAVTVLVGRSGSGKTTVLRAVNRLNECFPGYRESGSVTFHFSDGVRPHRGPRSFEATELRRRVAMVFQTPSPLPLSIRRNLTMPLEVLRNVRGKSASEEVEGALRTVGLWDEVKDRLDDSAETLSGGQKQRLCLARALALKPEMFLFDEPTASLDVRAAERLEKLITSLSAKFPVVMVSHSLEQARRLADQLVVIESGKTVGILTKDQLAEKTESELRLLLDGSEEVKDD</sequence>
<keyword evidence="2" id="KW-0547">Nucleotide-binding</keyword>
<dbReference type="HOGENOM" id="CLU_000604_1_22_0"/>
<dbReference type="InterPro" id="IPR003593">
    <property type="entry name" value="AAA+_ATPase"/>
</dbReference>
<accession>H0UK39</accession>
<dbReference type="PANTHER" id="PTHR43423:SF1">
    <property type="entry name" value="ABC TRANSPORTER I FAMILY MEMBER 17"/>
    <property type="match status" value="1"/>
</dbReference>
<dbReference type="InterPro" id="IPR003439">
    <property type="entry name" value="ABC_transporter-like_ATP-bd"/>
</dbReference>
<dbReference type="Pfam" id="PF00005">
    <property type="entry name" value="ABC_tran"/>
    <property type="match status" value="1"/>
</dbReference>
<dbReference type="eggNOG" id="COG1117">
    <property type="taxonomic scope" value="Bacteria"/>
</dbReference>
<dbReference type="InterPro" id="IPR005670">
    <property type="entry name" value="PstB-like"/>
</dbReference>
<evidence type="ECO:0000256" key="1">
    <source>
        <dbReference type="ARBA" id="ARBA00022448"/>
    </source>
</evidence>
<dbReference type="OrthoDB" id="9809450at2"/>
<dbReference type="Gene3D" id="3.40.50.300">
    <property type="entry name" value="P-loop containing nucleotide triphosphate hydrolases"/>
    <property type="match status" value="1"/>
</dbReference>